<dbReference type="SUPFAM" id="SSF56112">
    <property type="entry name" value="Protein kinase-like (PK-like)"/>
    <property type="match status" value="1"/>
</dbReference>
<sequence length="618" mass="68891">MLSASAAATVARRAAVGLVGTTALGATAATAYAQTEQGSGLKRQCAFWSRTLPTIAGYYVRTASSSPFVRLQNATIYRNEDDTTRKARKKETLTYLHEKHAPDILQVMLDLKGLYIKLGQVLSVTALPIPEQYKEKFRTLQSDVPGWEEFENVIKPTLEAEFGKPIHEIFEYVNPVPCGAASIGQAHQARLKPISEGEAPKEVVVKVQYKDAAWKVPADIECVGDFLRMCVYFGVVDEESANISYEEFSSQFLAELNYDQELANLEAVYKSSLDPTAPYIKQNVVIPQPFPGLSTKRVITMSYLPGPKLEVEAKKQLEMLGIDTSGGIAQIVKDAAKDAAKPNEVEGGEVVRRVTKRVDERHHSPFSWKFSASRIVGQIFGFDSILWAVRQARRLVLWSQAAAVASIKAAPRVLISPSLEEWADAHQTALAQAQRLSLTAAWITALFDVHGHQIFSLSIFNADPHPGNILVVEEENDRKPSSKLGLIDYGQCRHLTPDEQYKVARLILTVANNEPDENIARAFRDMDIKTKNDSTEFLAKFGKLMFGPFKAEHLDHGWHMKLHKMDKVLYFPKELSMVYRTSLLLRGLAVSLQLNYSVGEQWKHHAAAAVERIDKNGR</sequence>
<protein>
    <recommendedName>
        <fullName evidence="1">ABC1 atypical kinase-like domain-containing protein</fullName>
    </recommendedName>
</protein>
<reference evidence="2" key="1">
    <citation type="submission" date="2021-01" db="EMBL/GenBank/DDBJ databases">
        <authorList>
            <person name="Corre E."/>
            <person name="Pelletier E."/>
            <person name="Niang G."/>
            <person name="Scheremetjew M."/>
            <person name="Finn R."/>
            <person name="Kale V."/>
            <person name="Holt S."/>
            <person name="Cochrane G."/>
            <person name="Meng A."/>
            <person name="Brown T."/>
            <person name="Cohen L."/>
        </authorList>
    </citation>
    <scope>NUCLEOTIDE SEQUENCE</scope>
    <source>
        <strain evidence="2">Isolate 1302-5</strain>
    </source>
</reference>
<dbReference type="PANTHER" id="PTHR43173">
    <property type="entry name" value="ABC1 FAMILY PROTEIN"/>
    <property type="match status" value="1"/>
</dbReference>
<proteinExistence type="predicted"/>
<dbReference type="Pfam" id="PF03109">
    <property type="entry name" value="ABC1"/>
    <property type="match status" value="2"/>
</dbReference>
<accession>A0A7S4IJN0</accession>
<feature type="domain" description="ABC1 atypical kinase-like" evidence="1">
    <location>
        <begin position="444"/>
        <end position="514"/>
    </location>
</feature>
<feature type="domain" description="ABC1 atypical kinase-like" evidence="1">
    <location>
        <begin position="152"/>
        <end position="311"/>
    </location>
</feature>
<gene>
    <name evidence="2" type="ORF">OAUR00152_LOCUS12114</name>
</gene>
<name>A0A7S4IJN0_9STRA</name>
<organism evidence="2">
    <name type="scientific">Odontella aurita</name>
    <dbReference type="NCBI Taxonomy" id="265563"/>
    <lineage>
        <taxon>Eukaryota</taxon>
        <taxon>Sar</taxon>
        <taxon>Stramenopiles</taxon>
        <taxon>Ochrophyta</taxon>
        <taxon>Bacillariophyta</taxon>
        <taxon>Mediophyceae</taxon>
        <taxon>Biddulphiophycidae</taxon>
        <taxon>Eupodiscales</taxon>
        <taxon>Odontellaceae</taxon>
        <taxon>Odontella</taxon>
    </lineage>
</organism>
<evidence type="ECO:0000313" key="2">
    <source>
        <dbReference type="EMBL" id="CAE2231483.1"/>
    </source>
</evidence>
<dbReference type="InterPro" id="IPR004147">
    <property type="entry name" value="ABC1_dom"/>
</dbReference>
<dbReference type="InterPro" id="IPR051130">
    <property type="entry name" value="Mito_struct-func_regulator"/>
</dbReference>
<dbReference type="CDD" id="cd05121">
    <property type="entry name" value="ABC1_ADCK3-like"/>
    <property type="match status" value="1"/>
</dbReference>
<dbReference type="AlphaFoldDB" id="A0A7S4IJN0"/>
<dbReference type="EMBL" id="HBKQ01017914">
    <property type="protein sequence ID" value="CAE2231483.1"/>
    <property type="molecule type" value="Transcribed_RNA"/>
</dbReference>
<dbReference type="PANTHER" id="PTHR43173:SF34">
    <property type="entry name" value="ABC1 ATYPICAL KINASE-LIKE DOMAIN-CONTAINING PROTEIN"/>
    <property type="match status" value="1"/>
</dbReference>
<evidence type="ECO:0000259" key="1">
    <source>
        <dbReference type="Pfam" id="PF03109"/>
    </source>
</evidence>
<dbReference type="InterPro" id="IPR011009">
    <property type="entry name" value="Kinase-like_dom_sf"/>
</dbReference>